<evidence type="ECO:0000313" key="1">
    <source>
        <dbReference type="EMBL" id="KAI0092222.1"/>
    </source>
</evidence>
<comment type="caution">
    <text evidence="1">The sequence shown here is derived from an EMBL/GenBank/DDBJ whole genome shotgun (WGS) entry which is preliminary data.</text>
</comment>
<accession>A0ACB8UCZ6</accession>
<evidence type="ECO:0000313" key="2">
    <source>
        <dbReference type="Proteomes" id="UP001055072"/>
    </source>
</evidence>
<protein>
    <submittedName>
        <fullName evidence="1">Uncharacterized protein</fullName>
    </submittedName>
</protein>
<dbReference type="Proteomes" id="UP001055072">
    <property type="component" value="Unassembled WGS sequence"/>
</dbReference>
<sequence>MESGSRQHSSSINALDSLSIHRITSGQVVVDLQTAVKELVENSLDAGATSIEVRFKNYGIESIEVVDNGSGIAAADYDSVGLKHHTSKLDSFEALESVSSFGFRGEALSSLCALCSSVTITTATDEDAPMGTVLELDRLGKVKSRSGKVARQRGTTVTISELFKPLPVRRKELERNAKREYGKALNLVNAYALLPCVQENGGVRLTCTHQPKSGKKSVQLRTDGSPSIRSSVSSLWGPKTLDNLVELDLSFKVETEKSVLRRQGLLPSDKQTNIVTVRGLISKFSLNCGRNGADRQFYYINGRPCSPSKVQKAFNEVYKTFNATQSPMVIVDFILPKGSIDVNVSPDKRTILIHSEDNLVQALKIALEEKFAPERSTYNVTSGPSQAVQNTTLGVGKLTTTSAPKRAPLFAPDSSEDEDLLVVKETEEPGLGASASLVSEDKNKDSSTHCAVPQEIGRGGSEIREPSQTRSRSRDAVEDATASAANEKHPEADDVHSMSPIIAQMASSSSAVSSRSSVPSPRQVPEVAIQRIEPPRAGSSYRGGKQLVFNASGSFWHLSPTRQSANSSSSDTRPRKRQRTESEHVDTCNAKKPTQKGFKMRMAGFAMAGSQNAPTMVVDGDGDGDESSSEGEEIADKAEQHDRATDEPALPVGSIGSSKTLDTTSSAQDEVSVDSDIVMETEFDVESGVSPRTTSYRGMNPEAAASVGAEAEAQELSSQEADGSAAPEYVRNTALETSVMHYDEEALMKRWHNRCIPISSSGVDDSLANNINTMNTEGDDKAASEALSRVINKIDFAKMDVIGQFNLGFIVARRRQTGVTLVSNGSQENTRDDLFIIDQHAADEKYNFEQLQQTTRIESQALFRPKPLELTAADELVAIENIDVLRRNGFEIEIDDSRPQGGHRLNLVAQPVSKATVFDMRDLEELLHLLRDSPRGQMVRCSKARSMFAMRACRKSIMVGMPLQHRQMTSVVRHMGTMDQPWNCPHGRPTMRHLADISTGGRKDLQDKIIKWDTSW</sequence>
<proteinExistence type="predicted"/>
<reference evidence="1" key="1">
    <citation type="journal article" date="2021" name="Environ. Microbiol.">
        <title>Gene family expansions and transcriptome signatures uncover fungal adaptations to wood decay.</title>
        <authorList>
            <person name="Hage H."/>
            <person name="Miyauchi S."/>
            <person name="Viragh M."/>
            <person name="Drula E."/>
            <person name="Min B."/>
            <person name="Chaduli D."/>
            <person name="Navarro D."/>
            <person name="Favel A."/>
            <person name="Norest M."/>
            <person name="Lesage-Meessen L."/>
            <person name="Balint B."/>
            <person name="Merenyi Z."/>
            <person name="de Eugenio L."/>
            <person name="Morin E."/>
            <person name="Martinez A.T."/>
            <person name="Baldrian P."/>
            <person name="Stursova M."/>
            <person name="Martinez M.J."/>
            <person name="Novotny C."/>
            <person name="Magnuson J.K."/>
            <person name="Spatafora J.W."/>
            <person name="Maurice S."/>
            <person name="Pangilinan J."/>
            <person name="Andreopoulos W."/>
            <person name="LaButti K."/>
            <person name="Hundley H."/>
            <person name="Na H."/>
            <person name="Kuo A."/>
            <person name="Barry K."/>
            <person name="Lipzen A."/>
            <person name="Henrissat B."/>
            <person name="Riley R."/>
            <person name="Ahrendt S."/>
            <person name="Nagy L.G."/>
            <person name="Grigoriev I.V."/>
            <person name="Martin F."/>
            <person name="Rosso M.N."/>
        </authorList>
    </citation>
    <scope>NUCLEOTIDE SEQUENCE</scope>
    <source>
        <strain evidence="1">CBS 384.51</strain>
    </source>
</reference>
<organism evidence="1 2">
    <name type="scientific">Irpex rosettiformis</name>
    <dbReference type="NCBI Taxonomy" id="378272"/>
    <lineage>
        <taxon>Eukaryota</taxon>
        <taxon>Fungi</taxon>
        <taxon>Dikarya</taxon>
        <taxon>Basidiomycota</taxon>
        <taxon>Agaricomycotina</taxon>
        <taxon>Agaricomycetes</taxon>
        <taxon>Polyporales</taxon>
        <taxon>Irpicaceae</taxon>
        <taxon>Irpex</taxon>
    </lineage>
</organism>
<gene>
    <name evidence="1" type="ORF">BDY19DRAFT_884632</name>
</gene>
<dbReference type="EMBL" id="MU274904">
    <property type="protein sequence ID" value="KAI0092222.1"/>
    <property type="molecule type" value="Genomic_DNA"/>
</dbReference>
<keyword evidence="2" id="KW-1185">Reference proteome</keyword>
<name>A0ACB8UCZ6_9APHY</name>